<dbReference type="Proteomes" id="UP000595437">
    <property type="component" value="Chromosome 1"/>
</dbReference>
<feature type="non-terminal residue" evidence="1">
    <location>
        <position position="50"/>
    </location>
</feature>
<evidence type="ECO:0000313" key="2">
    <source>
        <dbReference type="Proteomes" id="UP000595437"/>
    </source>
</evidence>
<feature type="non-terminal residue" evidence="1">
    <location>
        <position position="1"/>
    </location>
</feature>
<keyword evidence="2" id="KW-1185">Reference proteome</keyword>
<accession>A0A7T8KIW5</accession>
<sequence length="50" mass="5459">EYQKLLLDAEAGIFDSLGAVVSNGKKPSLLQITDGVKINKIVYLDVLKIK</sequence>
<name>A0A7T8KIW5_CALRO</name>
<dbReference type="EMBL" id="CP045890">
    <property type="protein sequence ID" value="QQP56769.1"/>
    <property type="molecule type" value="Genomic_DNA"/>
</dbReference>
<dbReference type="AlphaFoldDB" id="A0A7T8KIW5"/>
<protein>
    <submittedName>
        <fullName evidence="1">Uncharacterized protein</fullName>
    </submittedName>
</protein>
<proteinExistence type="predicted"/>
<reference evidence="2" key="1">
    <citation type="submission" date="2021-01" db="EMBL/GenBank/DDBJ databases">
        <title>Caligus Genome Assembly.</title>
        <authorList>
            <person name="Gallardo-Escarate C."/>
        </authorList>
    </citation>
    <scope>NUCLEOTIDE SEQUENCE [LARGE SCALE GENOMIC DNA]</scope>
</reference>
<evidence type="ECO:0000313" key="1">
    <source>
        <dbReference type="EMBL" id="QQP56769.1"/>
    </source>
</evidence>
<gene>
    <name evidence="1" type="ORF">FKW44_001537</name>
</gene>
<organism evidence="1 2">
    <name type="scientific">Caligus rogercresseyi</name>
    <name type="common">Sea louse</name>
    <dbReference type="NCBI Taxonomy" id="217165"/>
    <lineage>
        <taxon>Eukaryota</taxon>
        <taxon>Metazoa</taxon>
        <taxon>Ecdysozoa</taxon>
        <taxon>Arthropoda</taxon>
        <taxon>Crustacea</taxon>
        <taxon>Multicrustacea</taxon>
        <taxon>Hexanauplia</taxon>
        <taxon>Copepoda</taxon>
        <taxon>Siphonostomatoida</taxon>
        <taxon>Caligidae</taxon>
        <taxon>Caligus</taxon>
    </lineage>
</organism>